<accession>A0A653A0B1</accession>
<feature type="signal peptide" evidence="1">
    <location>
        <begin position="1"/>
        <end position="22"/>
    </location>
</feature>
<dbReference type="PANTHER" id="PTHR37530:SF1">
    <property type="entry name" value="OUTER MEMBRANE PROTEIN SLP"/>
    <property type="match status" value="1"/>
</dbReference>
<dbReference type="InterPro" id="IPR004658">
    <property type="entry name" value="OMP_Slp"/>
</dbReference>
<dbReference type="EMBL" id="UPXX01000003">
    <property type="protein sequence ID" value="VBB41465.1"/>
    <property type="molecule type" value="Genomic_DNA"/>
</dbReference>
<dbReference type="PANTHER" id="PTHR37530">
    <property type="entry name" value="OUTER MEMBRANE PROTEIN SLP"/>
    <property type="match status" value="1"/>
</dbReference>
<organism evidence="2">
    <name type="scientific">Uncultured Desulfatiglans sp</name>
    <dbReference type="NCBI Taxonomy" id="1748965"/>
    <lineage>
        <taxon>Bacteria</taxon>
        <taxon>Pseudomonadati</taxon>
        <taxon>Thermodesulfobacteriota</taxon>
        <taxon>Desulfobacteria</taxon>
        <taxon>Desulfatiglandales</taxon>
        <taxon>Desulfatiglandaceae</taxon>
        <taxon>Desulfatiglans</taxon>
        <taxon>environmental samples</taxon>
    </lineage>
</organism>
<evidence type="ECO:0000313" key="2">
    <source>
        <dbReference type="EMBL" id="VBB41465.1"/>
    </source>
</evidence>
<dbReference type="PROSITE" id="PS51257">
    <property type="entry name" value="PROKAR_LIPOPROTEIN"/>
    <property type="match status" value="1"/>
</dbReference>
<protein>
    <submittedName>
        <fullName evidence="2">Outer membrane protein slp</fullName>
    </submittedName>
</protein>
<dbReference type="GO" id="GO:0019867">
    <property type="term" value="C:outer membrane"/>
    <property type="evidence" value="ECO:0007669"/>
    <property type="project" value="InterPro"/>
</dbReference>
<proteinExistence type="predicted"/>
<sequence>MKLKTRLCIAWFLLMTCLAAAAGCAPVVSLKALQSADRSLPFPTLAADPGAFSGTTVVLGGQIVETKNLPGKSLIFVVQRPLDSRQKPKPDSESRGRFLISVEGFLDPAIYRAGRWITVVGTVAGSETRPLGDIQYTYPVIAEREHHLWPLKGVAPDAQIHFGIGIGFGF</sequence>
<gene>
    <name evidence="2" type="ORF">TRIP_B110030</name>
</gene>
<feature type="chain" id="PRO_5024977901" evidence="1">
    <location>
        <begin position="23"/>
        <end position="170"/>
    </location>
</feature>
<name>A0A653A0B1_UNCDX</name>
<dbReference type="AlphaFoldDB" id="A0A653A0B1"/>
<reference evidence="2" key="1">
    <citation type="submission" date="2018-07" db="EMBL/GenBank/DDBJ databases">
        <authorList>
            <consortium name="Genoscope - CEA"/>
            <person name="William W."/>
        </authorList>
    </citation>
    <scope>NUCLEOTIDE SEQUENCE</scope>
    <source>
        <strain evidence="2">IK1</strain>
    </source>
</reference>
<dbReference type="Pfam" id="PF03843">
    <property type="entry name" value="Slp"/>
    <property type="match status" value="1"/>
</dbReference>
<keyword evidence="1" id="KW-0732">Signal</keyword>
<dbReference type="PIRSF" id="PIRSF004982">
    <property type="entry name" value="SlP"/>
    <property type="match status" value="1"/>
</dbReference>
<evidence type="ECO:0000256" key="1">
    <source>
        <dbReference type="SAM" id="SignalP"/>
    </source>
</evidence>